<accession>A0ACA9SRH5</accession>
<evidence type="ECO:0000313" key="2">
    <source>
        <dbReference type="Proteomes" id="UP000789920"/>
    </source>
</evidence>
<gene>
    <name evidence="1" type="ORF">RPERSI_LOCUS33865</name>
</gene>
<comment type="caution">
    <text evidence="1">The sequence shown here is derived from an EMBL/GenBank/DDBJ whole genome shotgun (WGS) entry which is preliminary data.</text>
</comment>
<keyword evidence="2" id="KW-1185">Reference proteome</keyword>
<evidence type="ECO:0000313" key="1">
    <source>
        <dbReference type="EMBL" id="CAG8845884.1"/>
    </source>
</evidence>
<feature type="non-terminal residue" evidence="1">
    <location>
        <position position="57"/>
    </location>
</feature>
<organism evidence="1 2">
    <name type="scientific">Racocetra persica</name>
    <dbReference type="NCBI Taxonomy" id="160502"/>
    <lineage>
        <taxon>Eukaryota</taxon>
        <taxon>Fungi</taxon>
        <taxon>Fungi incertae sedis</taxon>
        <taxon>Mucoromycota</taxon>
        <taxon>Glomeromycotina</taxon>
        <taxon>Glomeromycetes</taxon>
        <taxon>Diversisporales</taxon>
        <taxon>Gigasporaceae</taxon>
        <taxon>Racocetra</taxon>
    </lineage>
</organism>
<reference evidence="1" key="1">
    <citation type="submission" date="2021-06" db="EMBL/GenBank/DDBJ databases">
        <authorList>
            <person name="Kallberg Y."/>
            <person name="Tangrot J."/>
            <person name="Rosling A."/>
        </authorList>
    </citation>
    <scope>NUCLEOTIDE SEQUENCE</scope>
    <source>
        <strain evidence="1">MA461A</strain>
    </source>
</reference>
<sequence>MTKATVNDSDIPYEQENNSCDSNEFEKDNTNKDNGVFELCSTIFEPTTSNTNIASHL</sequence>
<protein>
    <submittedName>
        <fullName evidence="1">32860_t:CDS:1</fullName>
    </submittedName>
</protein>
<name>A0ACA9SRH5_9GLOM</name>
<dbReference type="Proteomes" id="UP000789920">
    <property type="component" value="Unassembled WGS sequence"/>
</dbReference>
<dbReference type="EMBL" id="CAJVQC010148765">
    <property type="protein sequence ID" value="CAG8845884.1"/>
    <property type="molecule type" value="Genomic_DNA"/>
</dbReference>
<proteinExistence type="predicted"/>